<feature type="region of interest" description="Disordered" evidence="1">
    <location>
        <begin position="294"/>
        <end position="316"/>
    </location>
</feature>
<feature type="region of interest" description="Disordered" evidence="1">
    <location>
        <begin position="24"/>
        <end position="57"/>
    </location>
</feature>
<dbReference type="InterPro" id="IPR038440">
    <property type="entry name" value="FimV_C_sf"/>
</dbReference>
<reference evidence="2 3" key="1">
    <citation type="submission" date="2021-01" db="EMBL/GenBank/DDBJ databases">
        <title>FDA dAtabase for Regulatory Grade micrObial Sequences (FDA-ARGOS): Supporting development and validation of Infectious Disease Dx tests.</title>
        <authorList>
            <person name="Sproer C."/>
            <person name="Gronow S."/>
            <person name="Severitt S."/>
            <person name="Schroder I."/>
            <person name="Tallon L."/>
            <person name="Sadzewicz L."/>
            <person name="Zhao X."/>
            <person name="Boylan J."/>
            <person name="Ott S."/>
            <person name="Bowen H."/>
            <person name="Vavikolanu K."/>
            <person name="Mehta A."/>
            <person name="Aluvathingal J."/>
            <person name="Nadendla S."/>
            <person name="Lowell S."/>
            <person name="Myers T."/>
            <person name="Yan Y."/>
            <person name="Sichtig H."/>
        </authorList>
    </citation>
    <scope>NUCLEOTIDE SEQUENCE [LARGE SCALE GENOMIC DNA]</scope>
    <source>
        <strain evidence="2 3">FDAARGOS_1096</strain>
    </source>
</reference>
<name>A0A7T9UJ00_9GAMM</name>
<dbReference type="EMBL" id="CP068176">
    <property type="protein sequence ID" value="QQT86747.1"/>
    <property type="molecule type" value="Genomic_DNA"/>
</dbReference>
<proteinExistence type="predicted"/>
<dbReference type="RefSeq" id="WP_004994010.1">
    <property type="nucleotide sequence ID" value="NZ_BKGH01000001.1"/>
</dbReference>
<feature type="region of interest" description="Disordered" evidence="1">
    <location>
        <begin position="227"/>
        <end position="248"/>
    </location>
</feature>
<evidence type="ECO:0000256" key="1">
    <source>
        <dbReference type="SAM" id="MobiDB-lite"/>
    </source>
</evidence>
<evidence type="ECO:0008006" key="4">
    <source>
        <dbReference type="Google" id="ProtNLM"/>
    </source>
</evidence>
<dbReference type="Proteomes" id="UP000595320">
    <property type="component" value="Chromosome"/>
</dbReference>
<gene>
    <name evidence="2" type="ORF">I6I53_02835</name>
</gene>
<dbReference type="AlphaFoldDB" id="A0A7T9UJ00"/>
<dbReference type="GeneID" id="66210342"/>
<evidence type="ECO:0000313" key="2">
    <source>
        <dbReference type="EMBL" id="QQT86747.1"/>
    </source>
</evidence>
<dbReference type="Gene3D" id="1.20.58.2200">
    <property type="match status" value="1"/>
</dbReference>
<feature type="compositionally biased region" description="Polar residues" evidence="1">
    <location>
        <begin position="227"/>
        <end position="237"/>
    </location>
</feature>
<protein>
    <recommendedName>
        <fullName evidence="4">FimV domain-containing protein</fullName>
    </recommendedName>
</protein>
<organism evidence="2 3">
    <name type="scientific">Acinetobacter ursingii</name>
    <dbReference type="NCBI Taxonomy" id="108980"/>
    <lineage>
        <taxon>Bacteria</taxon>
        <taxon>Pseudomonadati</taxon>
        <taxon>Pseudomonadota</taxon>
        <taxon>Gammaproteobacteria</taxon>
        <taxon>Moraxellales</taxon>
        <taxon>Moraxellaceae</taxon>
        <taxon>Acinetobacter</taxon>
    </lineage>
</organism>
<accession>A0A7T9UJ00</accession>
<sequence length="436" mass="48453">MLYVIPFIILLVIAVVLKKREASKEEQKPKNKINTNKKGKKAAGKSVTRPRNESREVTPTIIAEQKKTTPVSQELHQKIISLIQSGNYSTAEAQINQALNRDNSQHGLYLHLLDIHILQKDEFAVDQLITHLRALDLQDIVMQAEAKKREYDQQKQPDSIEFSATGLDFPSTAPPQAEATAPPVISDADFDALVQPVQQNNAITTDHIESKKQDSAEIEALEFNFSFDQTAKPSEQIPTPPEAPSENLTEFSLSLEPREVSNHHIETAQNINVDFAQESSTDAKLAEPSNLDFSNLDFAPQPALSPENTTQEAPPEQLAETLPEFKFDQLELEPTATQLEPSAEPVLSFDQVAEPVTQPPSQVSTASSAFDLNDPLVQSFPELAQVNETQLDLDLAIKYVELGAYDSARILLTKNETVFSTEQRERSKNLLNRIAS</sequence>
<evidence type="ECO:0000313" key="3">
    <source>
        <dbReference type="Proteomes" id="UP000595320"/>
    </source>
</evidence>